<feature type="domain" description="DUF2520" evidence="1">
    <location>
        <begin position="129"/>
        <end position="254"/>
    </location>
</feature>
<dbReference type="InterPro" id="IPR008927">
    <property type="entry name" value="6-PGluconate_DH-like_C_sf"/>
</dbReference>
<evidence type="ECO:0000313" key="2">
    <source>
        <dbReference type="EMBL" id="HEC78919.1"/>
    </source>
</evidence>
<sequence length="274" mass="31047">MKIGLIGCGKVGTTIFYLLKKNNRIIGVYDKLRKNQNRAVKLLGFKQNPCFTELCTESEALFFATPDDQIKTAYNKARPFFKGKKVVFHFSGILSSSIFKKEKNISRASVHPFSSFPEITLPPPEKKFFIFVEGDKKAVAAARKIFNSKSFVFRKIDRRKKSKHHLAGVFSSNLLVALIAAACDLARQAGWNKKDLNDIIFSIIEETLHNVKKKGLRNGLSGPLARGDVKVIKKHLRALKKEKKLLRVYKALSALIIHNILTPNERKQMSELDF</sequence>
<dbReference type="InterPro" id="IPR037108">
    <property type="entry name" value="TM1727-like_C_sf"/>
</dbReference>
<dbReference type="AlphaFoldDB" id="A0A9C9EMY9"/>
<dbReference type="SUPFAM" id="SSF48179">
    <property type="entry name" value="6-phosphogluconate dehydrogenase C-terminal domain-like"/>
    <property type="match status" value="1"/>
</dbReference>
<proteinExistence type="predicted"/>
<accession>A0A9C9EMY9</accession>
<dbReference type="InterPro" id="IPR036291">
    <property type="entry name" value="NAD(P)-bd_dom_sf"/>
</dbReference>
<dbReference type="Gene3D" id="3.40.50.720">
    <property type="entry name" value="NAD(P)-binding Rossmann-like Domain"/>
    <property type="match status" value="1"/>
</dbReference>
<dbReference type="PANTHER" id="PTHR40459">
    <property type="entry name" value="CONSERVED HYPOTHETICAL ALANINE AND LEUCINE RICH PROTEIN"/>
    <property type="match status" value="1"/>
</dbReference>
<name>A0A9C9EMY9_UNCW3</name>
<dbReference type="Pfam" id="PF10728">
    <property type="entry name" value="DUF2520"/>
    <property type="match status" value="1"/>
</dbReference>
<dbReference type="EMBL" id="DRIG01000076">
    <property type="protein sequence ID" value="HEC78919.1"/>
    <property type="molecule type" value="Genomic_DNA"/>
</dbReference>
<evidence type="ECO:0000313" key="3">
    <source>
        <dbReference type="Proteomes" id="UP000885826"/>
    </source>
</evidence>
<dbReference type="SUPFAM" id="SSF51735">
    <property type="entry name" value="NAD(P)-binding Rossmann-fold domains"/>
    <property type="match status" value="1"/>
</dbReference>
<dbReference type="Proteomes" id="UP000885826">
    <property type="component" value="Unassembled WGS sequence"/>
</dbReference>
<protein>
    <submittedName>
        <fullName evidence="2">DUF2520 domain-containing protein</fullName>
    </submittedName>
</protein>
<organism evidence="2 3">
    <name type="scientific">candidate division WOR-3 bacterium</name>
    <dbReference type="NCBI Taxonomy" id="2052148"/>
    <lineage>
        <taxon>Bacteria</taxon>
        <taxon>Bacteria division WOR-3</taxon>
    </lineage>
</organism>
<reference evidence="2" key="1">
    <citation type="journal article" date="2020" name="mSystems">
        <title>Genome- and Community-Level Interaction Insights into Carbon Utilization and Element Cycling Functions of Hydrothermarchaeota in Hydrothermal Sediment.</title>
        <authorList>
            <person name="Zhou Z."/>
            <person name="Liu Y."/>
            <person name="Xu W."/>
            <person name="Pan J."/>
            <person name="Luo Z.H."/>
            <person name="Li M."/>
        </authorList>
    </citation>
    <scope>NUCLEOTIDE SEQUENCE</scope>
    <source>
        <strain evidence="2">HyVt-388</strain>
    </source>
</reference>
<dbReference type="Gene3D" id="1.10.1040.20">
    <property type="entry name" value="ProC-like, C-terminal domain"/>
    <property type="match status" value="1"/>
</dbReference>
<dbReference type="PANTHER" id="PTHR40459:SF1">
    <property type="entry name" value="CONSERVED HYPOTHETICAL ALANINE AND LEUCINE RICH PROTEIN"/>
    <property type="match status" value="1"/>
</dbReference>
<evidence type="ECO:0000259" key="1">
    <source>
        <dbReference type="Pfam" id="PF10728"/>
    </source>
</evidence>
<gene>
    <name evidence="2" type="ORF">ENI34_07235</name>
</gene>
<comment type="caution">
    <text evidence="2">The sequence shown here is derived from an EMBL/GenBank/DDBJ whole genome shotgun (WGS) entry which is preliminary data.</text>
</comment>
<dbReference type="InterPro" id="IPR018931">
    <property type="entry name" value="DUF2520"/>
</dbReference>